<dbReference type="PIRSF" id="PIRSF000148">
    <property type="entry name" value="ASA_dh"/>
    <property type="match status" value="1"/>
</dbReference>
<evidence type="ECO:0000256" key="15">
    <source>
        <dbReference type="ARBA" id="ARBA00047891"/>
    </source>
</evidence>
<feature type="binding site" evidence="16">
    <location>
        <begin position="41"/>
        <end position="42"/>
    </location>
    <ligand>
        <name>NADP(+)</name>
        <dbReference type="ChEBI" id="CHEBI:58349"/>
    </ligand>
</feature>
<keyword evidence="13 16" id="KW-0457">Lysine biosynthesis</keyword>
<dbReference type="GO" id="GO:0046983">
    <property type="term" value="F:protein dimerization activity"/>
    <property type="evidence" value="ECO:0007669"/>
    <property type="project" value="InterPro"/>
</dbReference>
<dbReference type="InterPro" id="IPR005986">
    <property type="entry name" value="Asp_semialdehyde_DH_beta"/>
</dbReference>
<proteinExistence type="inferred from homology"/>
<evidence type="ECO:0000256" key="8">
    <source>
        <dbReference type="ARBA" id="ARBA00022605"/>
    </source>
</evidence>
<dbReference type="InterPro" id="IPR036291">
    <property type="entry name" value="NAD(P)-bd_dom_sf"/>
</dbReference>
<comment type="catalytic activity">
    <reaction evidence="15 16">
        <text>L-aspartate 4-semialdehyde + phosphate + NADP(+) = 4-phospho-L-aspartate + NADPH + H(+)</text>
        <dbReference type="Rhea" id="RHEA:24284"/>
        <dbReference type="ChEBI" id="CHEBI:15378"/>
        <dbReference type="ChEBI" id="CHEBI:43474"/>
        <dbReference type="ChEBI" id="CHEBI:57535"/>
        <dbReference type="ChEBI" id="CHEBI:57783"/>
        <dbReference type="ChEBI" id="CHEBI:58349"/>
        <dbReference type="ChEBI" id="CHEBI:537519"/>
        <dbReference type="EC" id="1.2.1.11"/>
    </reaction>
</comment>
<dbReference type="GO" id="GO:0009097">
    <property type="term" value="P:isoleucine biosynthetic process"/>
    <property type="evidence" value="ECO:0007669"/>
    <property type="project" value="UniProtKB-UniRule"/>
</dbReference>
<dbReference type="PROSITE" id="PS01103">
    <property type="entry name" value="ASD"/>
    <property type="match status" value="1"/>
</dbReference>
<dbReference type="UniPathway" id="UPA00050">
    <property type="reaction ID" value="UER00463"/>
</dbReference>
<dbReference type="NCBIfam" id="TIGR01296">
    <property type="entry name" value="asd_B"/>
    <property type="match status" value="1"/>
</dbReference>
<feature type="active site" description="Acyl-thioester intermediate" evidence="16 17">
    <location>
        <position position="134"/>
    </location>
</feature>
<dbReference type="UniPathway" id="UPA00034">
    <property type="reaction ID" value="UER00016"/>
</dbReference>
<dbReference type="InterPro" id="IPR012280">
    <property type="entry name" value="Semialdhyde_DH_dimer_dom"/>
</dbReference>
<feature type="binding site" evidence="16">
    <location>
        <position position="321"/>
    </location>
    <ligand>
        <name>NADP(+)</name>
        <dbReference type="ChEBI" id="CHEBI:58349"/>
    </ligand>
</feature>
<feature type="binding site" evidence="16">
    <location>
        <position position="103"/>
    </location>
    <ligand>
        <name>phosphate</name>
        <dbReference type="ChEBI" id="CHEBI:43474"/>
    </ligand>
</feature>
<evidence type="ECO:0000256" key="3">
    <source>
        <dbReference type="ARBA" id="ARBA00005076"/>
    </source>
</evidence>
<keyword evidence="10 16" id="KW-0521">NADP</keyword>
<evidence type="ECO:0000256" key="5">
    <source>
        <dbReference type="ARBA" id="ARBA00010584"/>
    </source>
</evidence>
<dbReference type="EC" id="1.2.1.11" evidence="7 16"/>
<reference evidence="19 20" key="1">
    <citation type="submission" date="2018-07" db="EMBL/GenBank/DDBJ databases">
        <title>Campylobacter zealandensis sp. nov., isolated from birds and water in New Zealand.</title>
        <authorList>
            <person name="Wilkinson D.A."/>
            <person name="Biggs P.J."/>
            <person name="French N.P."/>
            <person name="Midwinter A.C."/>
        </authorList>
    </citation>
    <scope>NUCLEOTIDE SEQUENCE [LARGE SCALE GENOMIC DNA]</scope>
    <source>
        <strain evidence="19 20">B423b</strain>
    </source>
</reference>
<comment type="caution">
    <text evidence="19">The sequence shown here is derived from an EMBL/GenBank/DDBJ whole genome shotgun (WGS) entry which is preliminary data.</text>
</comment>
<evidence type="ECO:0000256" key="16">
    <source>
        <dbReference type="HAMAP-Rule" id="MF_02121"/>
    </source>
</evidence>
<dbReference type="RefSeq" id="WP_131186349.1">
    <property type="nucleotide sequence ID" value="NZ_QPGR01000001.1"/>
</dbReference>
<keyword evidence="12 16" id="KW-0560">Oxidoreductase</keyword>
<evidence type="ECO:0000256" key="7">
    <source>
        <dbReference type="ARBA" id="ARBA00013120"/>
    </source>
</evidence>
<feature type="binding site" evidence="16">
    <location>
        <begin position="164"/>
        <end position="165"/>
    </location>
    <ligand>
        <name>NADP(+)</name>
        <dbReference type="ChEBI" id="CHEBI:58349"/>
    </ligand>
</feature>
<dbReference type="InterPro" id="IPR000319">
    <property type="entry name" value="Asp-semialdehyde_DH_CS"/>
</dbReference>
<keyword evidence="9 16" id="KW-0791">Threonine biosynthesis</keyword>
<organism evidence="19 20">
    <name type="scientific">Campylobacter novaezeelandiae</name>
    <dbReference type="NCBI Taxonomy" id="2267891"/>
    <lineage>
        <taxon>Bacteria</taxon>
        <taxon>Pseudomonadati</taxon>
        <taxon>Campylobacterota</taxon>
        <taxon>Epsilonproteobacteria</taxon>
        <taxon>Campylobacterales</taxon>
        <taxon>Campylobacteraceae</taxon>
        <taxon>Campylobacter</taxon>
    </lineage>
</organism>
<keyword evidence="8 16" id="KW-0028">Amino-acid biosynthesis</keyword>
<dbReference type="Pfam" id="PF01118">
    <property type="entry name" value="Semialdhyde_dh"/>
    <property type="match status" value="1"/>
</dbReference>
<accession>A0A4Q9JVT0</accession>
<dbReference type="NCBIfam" id="NF011456">
    <property type="entry name" value="PRK14874.1"/>
    <property type="match status" value="1"/>
</dbReference>
<dbReference type="PANTHER" id="PTHR46278:SF2">
    <property type="entry name" value="ASPARTATE-SEMIALDEHYDE DEHYDROGENASE"/>
    <property type="match status" value="1"/>
</dbReference>
<comment type="function">
    <text evidence="1 16">Catalyzes the NADPH-dependent formation of L-aspartate-semialdehyde (L-ASA) by the reductive dephosphorylation of L-aspartyl-4-phosphate.</text>
</comment>
<protein>
    <recommendedName>
        <fullName evidence="7 16">Aspartate-semialdehyde dehydrogenase</fullName>
        <shortName evidence="16">ASA dehydrogenase</shortName>
        <shortName evidence="16">ASADH</shortName>
        <ecNumber evidence="7 16">1.2.1.11</ecNumber>
    </recommendedName>
    <alternativeName>
        <fullName evidence="16">Aspartate-beta-semialdehyde dehydrogenase</fullName>
    </alternativeName>
</protein>
<evidence type="ECO:0000256" key="10">
    <source>
        <dbReference type="ARBA" id="ARBA00022857"/>
    </source>
</evidence>
<feature type="binding site" evidence="16">
    <location>
        <position position="241"/>
    </location>
    <ligand>
        <name>substrate</name>
    </ligand>
</feature>
<feature type="domain" description="Semialdehyde dehydrogenase NAD-binding" evidence="18">
    <location>
        <begin position="6"/>
        <end position="123"/>
    </location>
</feature>
<feature type="binding site" evidence="16">
    <location>
        <position position="161"/>
    </location>
    <ligand>
        <name>substrate</name>
    </ligand>
</feature>
<dbReference type="GO" id="GO:0019877">
    <property type="term" value="P:diaminopimelate biosynthetic process"/>
    <property type="evidence" value="ECO:0007669"/>
    <property type="project" value="UniProtKB-UniRule"/>
</dbReference>
<evidence type="ECO:0000256" key="4">
    <source>
        <dbReference type="ARBA" id="ARBA00005097"/>
    </source>
</evidence>
<comment type="pathway">
    <text evidence="4 16">Amino-acid biosynthesis; L-threonine biosynthesis; L-threonine from L-aspartate: step 2/5.</text>
</comment>
<dbReference type="AlphaFoldDB" id="A0A4Q9JVT0"/>
<dbReference type="GO" id="GO:0009089">
    <property type="term" value="P:lysine biosynthetic process via diaminopimelate"/>
    <property type="evidence" value="ECO:0007669"/>
    <property type="project" value="UniProtKB-UniRule"/>
</dbReference>
<dbReference type="UniPathway" id="UPA00051">
    <property type="reaction ID" value="UER00464"/>
</dbReference>
<dbReference type="InterPro" id="IPR000534">
    <property type="entry name" value="Semialdehyde_DH_NAD-bd"/>
</dbReference>
<dbReference type="SUPFAM" id="SSF51735">
    <property type="entry name" value="NAD(P)-binding Rossmann-fold domains"/>
    <property type="match status" value="1"/>
</dbReference>
<evidence type="ECO:0000313" key="20">
    <source>
        <dbReference type="Proteomes" id="UP000292583"/>
    </source>
</evidence>
<dbReference type="Gene3D" id="3.40.50.720">
    <property type="entry name" value="NAD(P)-binding Rossmann-like Domain"/>
    <property type="match status" value="1"/>
</dbReference>
<dbReference type="Proteomes" id="UP000292583">
    <property type="component" value="Unassembled WGS sequence"/>
</dbReference>
<evidence type="ECO:0000256" key="17">
    <source>
        <dbReference type="PIRSR" id="PIRSR000148-1"/>
    </source>
</evidence>
<feature type="binding site" evidence="16">
    <location>
        <begin position="13"/>
        <end position="16"/>
    </location>
    <ligand>
        <name>NADP(+)</name>
        <dbReference type="ChEBI" id="CHEBI:58349"/>
    </ligand>
</feature>
<dbReference type="CDD" id="cd18131">
    <property type="entry name" value="ASADH_C_bac_euk_like"/>
    <property type="match status" value="1"/>
</dbReference>
<dbReference type="GO" id="GO:0051287">
    <property type="term" value="F:NAD binding"/>
    <property type="evidence" value="ECO:0007669"/>
    <property type="project" value="InterPro"/>
</dbReference>
<dbReference type="EMBL" id="QPGR01000001">
    <property type="protein sequence ID" value="TBR82313.1"/>
    <property type="molecule type" value="Genomic_DNA"/>
</dbReference>
<dbReference type="PANTHER" id="PTHR46278">
    <property type="entry name" value="DEHYDROGENASE, PUTATIVE-RELATED"/>
    <property type="match status" value="1"/>
</dbReference>
<dbReference type="GO" id="GO:0009088">
    <property type="term" value="P:threonine biosynthetic process"/>
    <property type="evidence" value="ECO:0007669"/>
    <property type="project" value="UniProtKB-UniRule"/>
</dbReference>
<evidence type="ECO:0000259" key="18">
    <source>
        <dbReference type="SMART" id="SM00859"/>
    </source>
</evidence>
<evidence type="ECO:0000256" key="6">
    <source>
        <dbReference type="ARBA" id="ARBA00011738"/>
    </source>
</evidence>
<dbReference type="CDD" id="cd02316">
    <property type="entry name" value="VcASADH2_like_N"/>
    <property type="match status" value="1"/>
</dbReference>
<dbReference type="SMART" id="SM00859">
    <property type="entry name" value="Semialdhyde_dh"/>
    <property type="match status" value="1"/>
</dbReference>
<dbReference type="GO" id="GO:0004073">
    <property type="term" value="F:aspartate-semialdehyde dehydrogenase activity"/>
    <property type="evidence" value="ECO:0007669"/>
    <property type="project" value="UniProtKB-UniRule"/>
</dbReference>
<keyword evidence="20" id="KW-1185">Reference proteome</keyword>
<sequence>MLKKQRIAIVGATGAVGEEILNVLDELDFPVESILPLASAKSVGNEVEFRQKYYKVQELNEEVFKNNKIDIAFFSAGGEISKKYAKIAAKNKALVIDNTSYFRMDEDIPLVVPECNSEDIKLYKKTGIIANPNCSTIQMVHILKPLDDIFDLQRVDVSTYQAASGAGKEGMKELVEAMQSFFAFKLDEFQSKTFPYTLALNLIPQIDEFVDNGYTKEELKMINETQKILHKKIDISATCVRVPVLRSHSESLTLHFKNEVSANKAKEILKNAPSVVLIDDIKNKKYPMPLFTSDTNETYVGRIREDINHKNILHLWCVADQIRVGAATNAVRIAQKYLELTKWNFKGV</sequence>
<comment type="caution">
    <text evidence="16">Lacks conserved residue(s) required for the propagation of feature annotation.</text>
</comment>
<comment type="similarity">
    <text evidence="5 16">Belongs to the aspartate-semialdehyde dehydrogenase family.</text>
</comment>
<dbReference type="SUPFAM" id="SSF55347">
    <property type="entry name" value="Glyceraldehyde-3-phosphate dehydrogenase-like, C-terminal domain"/>
    <property type="match status" value="1"/>
</dbReference>
<dbReference type="GO" id="GO:0050661">
    <property type="term" value="F:NADP binding"/>
    <property type="evidence" value="ECO:0007669"/>
    <property type="project" value="UniProtKB-UniRule"/>
</dbReference>
<comment type="pathway">
    <text evidence="2 16">Amino-acid biosynthesis; L-methionine biosynthesis via de novo pathway; L-homoserine from L-aspartate: step 2/3.</text>
</comment>
<feature type="active site" description="Proton acceptor" evidence="16 17">
    <location>
        <position position="248"/>
    </location>
</feature>
<evidence type="ECO:0000256" key="1">
    <source>
        <dbReference type="ARBA" id="ARBA00002492"/>
    </source>
</evidence>
<gene>
    <name evidence="16" type="primary">asd</name>
    <name evidence="19" type="ORF">DU473_00295</name>
</gene>
<dbReference type="HAMAP" id="MF_02121">
    <property type="entry name" value="ASADH"/>
    <property type="match status" value="1"/>
</dbReference>
<comment type="subunit">
    <text evidence="6 16">Homodimer.</text>
</comment>
<evidence type="ECO:0000256" key="13">
    <source>
        <dbReference type="ARBA" id="ARBA00023154"/>
    </source>
</evidence>
<dbReference type="OrthoDB" id="9805684at2"/>
<keyword evidence="14 16" id="KW-0486">Methionine biosynthesis</keyword>
<evidence type="ECO:0000313" key="19">
    <source>
        <dbReference type="EMBL" id="TBR82313.1"/>
    </source>
</evidence>
<dbReference type="Pfam" id="PF02774">
    <property type="entry name" value="Semialdhyde_dhC"/>
    <property type="match status" value="1"/>
</dbReference>
<dbReference type="Gene3D" id="3.30.360.10">
    <property type="entry name" value="Dihydrodipicolinate Reductase, domain 2"/>
    <property type="match status" value="1"/>
</dbReference>
<name>A0A4Q9JVT0_9BACT</name>
<evidence type="ECO:0000256" key="9">
    <source>
        <dbReference type="ARBA" id="ARBA00022697"/>
    </source>
</evidence>
<evidence type="ECO:0000256" key="12">
    <source>
        <dbReference type="ARBA" id="ARBA00023002"/>
    </source>
</evidence>
<dbReference type="GO" id="GO:0071266">
    <property type="term" value="P:'de novo' L-methionine biosynthetic process"/>
    <property type="evidence" value="ECO:0007669"/>
    <property type="project" value="UniProtKB-UniRule"/>
</dbReference>
<dbReference type="InterPro" id="IPR012080">
    <property type="entry name" value="Asp_semialdehyde_DH"/>
</dbReference>
<comment type="pathway">
    <text evidence="3 16">Amino-acid biosynthesis; L-lysine biosynthesis via DAP pathway; (S)-tetrahydrodipicolinate from L-aspartate: step 2/4.</text>
</comment>
<evidence type="ECO:0000256" key="14">
    <source>
        <dbReference type="ARBA" id="ARBA00023167"/>
    </source>
</evidence>
<keyword evidence="11 16" id="KW-0220">Diaminopimelate biosynthesis</keyword>
<evidence type="ECO:0000256" key="2">
    <source>
        <dbReference type="ARBA" id="ARBA00005021"/>
    </source>
</evidence>
<evidence type="ECO:0000256" key="11">
    <source>
        <dbReference type="ARBA" id="ARBA00022915"/>
    </source>
</evidence>